<evidence type="ECO:0000256" key="6">
    <source>
        <dbReference type="ARBA" id="ARBA00031424"/>
    </source>
</evidence>
<comment type="catalytic activity">
    <reaction evidence="1">
        <text>dTDP-4-dehydro-6-deoxy-alpha-D-glucose = dTDP-4-dehydro-beta-L-rhamnose</text>
        <dbReference type="Rhea" id="RHEA:16969"/>
        <dbReference type="ChEBI" id="CHEBI:57649"/>
        <dbReference type="ChEBI" id="CHEBI:62830"/>
        <dbReference type="EC" id="5.1.3.13"/>
    </reaction>
</comment>
<dbReference type="InterPro" id="IPR014710">
    <property type="entry name" value="RmlC-like_jellyroll"/>
</dbReference>
<comment type="function">
    <text evidence="2">Catalyzes the epimerization of the C3' and C5'positions of dTDP-6-deoxy-D-xylo-4-hexulose, forming dTDP-6-deoxy-L-lyxo-4-hexulose.</text>
</comment>
<dbReference type="Pfam" id="PF00908">
    <property type="entry name" value="dTDP_sugar_isom"/>
    <property type="match status" value="1"/>
</dbReference>
<evidence type="ECO:0000256" key="5">
    <source>
        <dbReference type="ARBA" id="ARBA00029758"/>
    </source>
</evidence>
<evidence type="ECO:0000256" key="3">
    <source>
        <dbReference type="ARBA" id="ARBA00012098"/>
    </source>
</evidence>
<organism evidence="8 9">
    <name type="scientific">Janthinobacterium fluminis</name>
    <dbReference type="NCBI Taxonomy" id="2987524"/>
    <lineage>
        <taxon>Bacteria</taxon>
        <taxon>Pseudomonadati</taxon>
        <taxon>Pseudomonadota</taxon>
        <taxon>Betaproteobacteria</taxon>
        <taxon>Burkholderiales</taxon>
        <taxon>Oxalobacteraceae</taxon>
        <taxon>Janthinobacterium</taxon>
    </lineage>
</organism>
<dbReference type="SUPFAM" id="SSF51182">
    <property type="entry name" value="RmlC-like cupins"/>
    <property type="match status" value="2"/>
</dbReference>
<gene>
    <name evidence="8" type="ORF">OIK44_12520</name>
</gene>
<evidence type="ECO:0000256" key="1">
    <source>
        <dbReference type="ARBA" id="ARBA00001298"/>
    </source>
</evidence>
<dbReference type="Proteomes" id="UP001221208">
    <property type="component" value="Unassembled WGS sequence"/>
</dbReference>
<reference evidence="8 9" key="1">
    <citation type="submission" date="2022-10" db="EMBL/GenBank/DDBJ databases">
        <title>Janthinobacterium sp. hw3 Genome sequencing.</title>
        <authorList>
            <person name="Park S."/>
        </authorList>
    </citation>
    <scope>NUCLEOTIDE SEQUENCE [LARGE SCALE GENOMIC DNA]</scope>
    <source>
        <strain evidence="9">hw3</strain>
    </source>
</reference>
<evidence type="ECO:0000256" key="7">
    <source>
        <dbReference type="ARBA" id="ARBA00033311"/>
    </source>
</evidence>
<proteinExistence type="predicted"/>
<evidence type="ECO:0000313" key="8">
    <source>
        <dbReference type="EMBL" id="MDC8758411.1"/>
    </source>
</evidence>
<dbReference type="Gene3D" id="2.60.120.10">
    <property type="entry name" value="Jelly Rolls"/>
    <property type="match status" value="2"/>
</dbReference>
<name>A0ABT5K2C3_9BURK</name>
<sequence length="431" mass="48397">MKTQELDIQGLRWDALPSMRNGAESVVVPMPTTDLVHIVYHGELPFAHGRYGLHRGLEDHLTFLGPLHKKARGYFIDCRTGSPTLHKKVAIEFAPDATRTLVIPCGVAHGFDGLEEIYTINAFRAFLPPPQYLMTDKNPWATGTDIINFPYSTADEALPEVEVNTYPASENFYELLSEMQRATLGKLDYEFPHTEDMVDADGKVHTLLIKKTLSPKQHVAEWEAIADIEGLGWKKHLLVWSNDVAGYAALTDNGPIQIIGHGERHYMTDAYGIHLEWEDRLTFVGPSQQRATIRFIDCRKGSPSEGKEVTHEFSPSALRMLIIPPGVAHAFEGLERIFTINRPYRRSGDPDRFEPGHDVLDWPLDKRPAPSFDIAPPREFPLSYYRALTEAQRGYLALQTEQVSTPAVLLVRDDDGSTKRVALRHIAPASG</sequence>
<accession>A0ABT5K2C3</accession>
<dbReference type="InterPro" id="IPR011051">
    <property type="entry name" value="RmlC_Cupin_sf"/>
</dbReference>
<dbReference type="RefSeq" id="WP_273671088.1">
    <property type="nucleotide sequence ID" value="NZ_JAQQXR010000004.1"/>
</dbReference>
<dbReference type="EMBL" id="JAQQXR010000004">
    <property type="protein sequence ID" value="MDC8758411.1"/>
    <property type="molecule type" value="Genomic_DNA"/>
</dbReference>
<evidence type="ECO:0000256" key="2">
    <source>
        <dbReference type="ARBA" id="ARBA00001997"/>
    </source>
</evidence>
<evidence type="ECO:0000313" key="9">
    <source>
        <dbReference type="Proteomes" id="UP001221208"/>
    </source>
</evidence>
<dbReference type="PANTHER" id="PTHR21047:SF2">
    <property type="entry name" value="THYMIDINE DIPHOSPHO-4-KETO-RHAMNOSE 3,5-EPIMERASE"/>
    <property type="match status" value="1"/>
</dbReference>
<keyword evidence="9" id="KW-1185">Reference proteome</keyword>
<protein>
    <recommendedName>
        <fullName evidence="4">dTDP-4-dehydrorhamnose 3,5-epimerase</fullName>
        <ecNumber evidence="3">5.1.3.13</ecNumber>
    </recommendedName>
    <alternativeName>
        <fullName evidence="6">Thymidine diphospho-4-keto-rhamnose 3,5-epimerase</fullName>
    </alternativeName>
    <alternativeName>
        <fullName evidence="5">dTDP-4-keto-6-deoxyglucose 3,5-epimerase</fullName>
    </alternativeName>
    <alternativeName>
        <fullName evidence="7">dTDP-6-deoxy-D-xylo-4-hexulose 3,5-epimerase</fullName>
    </alternativeName>
</protein>
<dbReference type="PANTHER" id="PTHR21047">
    <property type="entry name" value="DTDP-6-DEOXY-D-GLUCOSE-3,5 EPIMERASE"/>
    <property type="match status" value="1"/>
</dbReference>
<comment type="caution">
    <text evidence="8">The sequence shown here is derived from an EMBL/GenBank/DDBJ whole genome shotgun (WGS) entry which is preliminary data.</text>
</comment>
<dbReference type="EC" id="5.1.3.13" evidence="3"/>
<evidence type="ECO:0000256" key="4">
    <source>
        <dbReference type="ARBA" id="ARBA00019595"/>
    </source>
</evidence>
<dbReference type="InterPro" id="IPR000888">
    <property type="entry name" value="RmlC-like"/>
</dbReference>